<keyword evidence="4" id="KW-1185">Reference proteome</keyword>
<dbReference type="Pfam" id="PF07508">
    <property type="entry name" value="Recombinase"/>
    <property type="match status" value="1"/>
</dbReference>
<dbReference type="EMBL" id="CP019633">
    <property type="protein sequence ID" value="AQQ09830.1"/>
    <property type="molecule type" value="Genomic_DNA"/>
</dbReference>
<feature type="domain" description="Resolvase/invertase-type recombinase catalytic" evidence="1">
    <location>
        <begin position="10"/>
        <end position="162"/>
    </location>
</feature>
<dbReference type="Gene3D" id="3.90.1750.20">
    <property type="entry name" value="Putative Large Serine Recombinase, Chain B, Domain 2"/>
    <property type="match status" value="1"/>
</dbReference>
<dbReference type="GO" id="GO:0003677">
    <property type="term" value="F:DNA binding"/>
    <property type="evidence" value="ECO:0007669"/>
    <property type="project" value="InterPro"/>
</dbReference>
<dbReference type="PROSITE" id="PS51737">
    <property type="entry name" value="RECOMBINASE_DNA_BIND"/>
    <property type="match status" value="1"/>
</dbReference>
<dbReference type="InterPro" id="IPR036162">
    <property type="entry name" value="Resolvase-like_N_sf"/>
</dbReference>
<dbReference type="SUPFAM" id="SSF53041">
    <property type="entry name" value="Resolvase-like"/>
    <property type="match status" value="1"/>
</dbReference>
<evidence type="ECO:0000259" key="2">
    <source>
        <dbReference type="PROSITE" id="PS51737"/>
    </source>
</evidence>
<dbReference type="AlphaFoldDB" id="A0A1Q2HR10"/>
<accession>A0A1Q2HR10</accession>
<sequence length="584" mass="66626">MKTDIPKTIRCAIYTRKSTDEGLEQEFNSLHAQREAAEAYITSQKSQGWTCLPDQYDDGGFTGGNMDRPALGRMLADIDAGLIDCVVVYKVDRLSRSLMDFAKILERFESKGVSFVSVTQQFNTTTSMGRLTLNILLSFAQFEREVISERTRDKIAMARKRGKYTGGRPVLGYDISAEVGKLVINEIEAERVRTIFDMYLRLGSVLPVVEELRRFGWHTKEWVTRKGTVHKGHPYDKNRVHALLKNPIYTGKMQYDGVLYEGEHEAIITEEIFKQAQRQLAANRNVPTCAKPNKHGGILKGIIRCKTCGCGMSHSYSKKADGRRYRYYICNNATKTGWKNCPHPSLPAAEMTNETTFAGAGWDFDKSDGTADWFMNGYPQLTWQPPAEKVDFDELLTLTEYWLFTGCTSDQPCTSADWYTDGKINLLDFRQLALSWMGEDMIFQPRSVMTDDFETGDFTALDWDDYYTDWIIDDSTVFEGNFSARSKVITNNQRSDMYVEVDTTGFDRISFVCKVSSELEDDYLYFYIDGVVQQRWSGESNWQLQTFEVTEGVHSFMWTFADDASTIGGANAAWVDNIRLFKAE</sequence>
<dbReference type="Gene3D" id="3.40.50.1390">
    <property type="entry name" value="Resolvase, N-terminal catalytic domain"/>
    <property type="match status" value="1"/>
</dbReference>
<dbReference type="InterPro" id="IPR050639">
    <property type="entry name" value="SSR_resolvase"/>
</dbReference>
<dbReference type="RefSeq" id="WP_077540497.1">
    <property type="nucleotide sequence ID" value="NZ_CP019633.1"/>
</dbReference>
<dbReference type="OrthoDB" id="266184at2"/>
<dbReference type="InterPro" id="IPR011109">
    <property type="entry name" value="DNA_bind_recombinase_dom"/>
</dbReference>
<dbReference type="GO" id="GO:0000150">
    <property type="term" value="F:DNA strand exchange activity"/>
    <property type="evidence" value="ECO:0007669"/>
    <property type="project" value="InterPro"/>
</dbReference>
<dbReference type="InterPro" id="IPR025827">
    <property type="entry name" value="Zn_ribbon_recom_dom"/>
</dbReference>
<dbReference type="Proteomes" id="UP000188273">
    <property type="component" value="Chromosome"/>
</dbReference>
<dbReference type="KEGG" id="pbu:L21SP3_01649"/>
<dbReference type="Pfam" id="PF13408">
    <property type="entry name" value="Zn_ribbon_recom"/>
    <property type="match status" value="1"/>
</dbReference>
<dbReference type="InterPro" id="IPR038109">
    <property type="entry name" value="DNA_bind_recomb_sf"/>
</dbReference>
<dbReference type="CDD" id="cd03768">
    <property type="entry name" value="SR_ResInv"/>
    <property type="match status" value="1"/>
</dbReference>
<name>A0A1Q2HR10_9BACT</name>
<dbReference type="SMART" id="SM00857">
    <property type="entry name" value="Resolvase"/>
    <property type="match status" value="1"/>
</dbReference>
<evidence type="ECO:0000313" key="4">
    <source>
        <dbReference type="Proteomes" id="UP000188273"/>
    </source>
</evidence>
<reference evidence="4" key="1">
    <citation type="submission" date="2017-02" db="EMBL/GenBank/DDBJ databases">
        <title>Comparative genomics and description of representatives of a novel lineage of planctomycetes thriving in anoxic sediments.</title>
        <authorList>
            <person name="Spring S."/>
            <person name="Bunk B."/>
            <person name="Sproer C."/>
            <person name="Klenk H.-P."/>
        </authorList>
    </citation>
    <scope>NUCLEOTIDE SEQUENCE [LARGE SCALE GENOMIC DNA]</scope>
    <source>
        <strain evidence="4">L21-RPul-D3</strain>
    </source>
</reference>
<protein>
    <submittedName>
        <fullName evidence="3">DNA-invertase hin</fullName>
    </submittedName>
</protein>
<dbReference type="Pfam" id="PF00239">
    <property type="entry name" value="Resolvase"/>
    <property type="match status" value="1"/>
</dbReference>
<feature type="domain" description="Recombinase" evidence="2">
    <location>
        <begin position="170"/>
        <end position="286"/>
    </location>
</feature>
<dbReference type="PROSITE" id="PS51736">
    <property type="entry name" value="RECOMBINASES_3"/>
    <property type="match status" value="1"/>
</dbReference>
<dbReference type="PANTHER" id="PTHR30461:SF23">
    <property type="entry name" value="DNA RECOMBINASE-RELATED"/>
    <property type="match status" value="1"/>
</dbReference>
<dbReference type="PANTHER" id="PTHR30461">
    <property type="entry name" value="DNA-INVERTASE FROM LAMBDOID PROPHAGE"/>
    <property type="match status" value="1"/>
</dbReference>
<organism evidence="3 4">
    <name type="scientific">Sedimentisphaera cyanobacteriorum</name>
    <dbReference type="NCBI Taxonomy" id="1940790"/>
    <lineage>
        <taxon>Bacteria</taxon>
        <taxon>Pseudomonadati</taxon>
        <taxon>Planctomycetota</taxon>
        <taxon>Phycisphaerae</taxon>
        <taxon>Sedimentisphaerales</taxon>
        <taxon>Sedimentisphaeraceae</taxon>
        <taxon>Sedimentisphaera</taxon>
    </lineage>
</organism>
<proteinExistence type="predicted"/>
<gene>
    <name evidence="3" type="primary">hin</name>
    <name evidence="3" type="ORF">L21SP3_01649</name>
</gene>
<dbReference type="STRING" id="1940790.L21SP3_01649"/>
<dbReference type="InterPro" id="IPR006119">
    <property type="entry name" value="Resolv_N"/>
</dbReference>
<evidence type="ECO:0000259" key="1">
    <source>
        <dbReference type="PROSITE" id="PS51736"/>
    </source>
</evidence>
<evidence type="ECO:0000313" key="3">
    <source>
        <dbReference type="EMBL" id="AQQ09830.1"/>
    </source>
</evidence>